<evidence type="ECO:0000259" key="1">
    <source>
        <dbReference type="Pfam" id="PF13456"/>
    </source>
</evidence>
<comment type="caution">
    <text evidence="2">The sequence shown here is derived from an EMBL/GenBank/DDBJ whole genome shotgun (WGS) entry which is preliminary data.</text>
</comment>
<keyword evidence="3" id="KW-1185">Reference proteome</keyword>
<reference evidence="2 3" key="1">
    <citation type="journal article" date="2019" name="Genome Biol. Evol.">
        <title>Insights into the evolution of the New World diploid cottons (Gossypium, subgenus Houzingenia) based on genome sequencing.</title>
        <authorList>
            <person name="Grover C.E."/>
            <person name="Arick M.A. 2nd"/>
            <person name="Thrash A."/>
            <person name="Conover J.L."/>
            <person name="Sanders W.S."/>
            <person name="Peterson D.G."/>
            <person name="Frelichowski J.E."/>
            <person name="Scheffler J.A."/>
            <person name="Scheffler B.E."/>
            <person name="Wendel J.F."/>
        </authorList>
    </citation>
    <scope>NUCLEOTIDE SEQUENCE [LARGE SCALE GENOMIC DNA]</scope>
    <source>
        <strain evidence="2">185</strain>
        <tissue evidence="2">Leaf</tissue>
    </source>
</reference>
<dbReference type="GO" id="GO:0004523">
    <property type="term" value="F:RNA-DNA hybrid ribonuclease activity"/>
    <property type="evidence" value="ECO:0007669"/>
    <property type="project" value="InterPro"/>
</dbReference>
<gene>
    <name evidence="2" type="ORF">Goari_017840</name>
</gene>
<proteinExistence type="predicted"/>
<dbReference type="InterPro" id="IPR052929">
    <property type="entry name" value="RNase_H-like_EbsB-rel"/>
</dbReference>
<dbReference type="Pfam" id="PF13456">
    <property type="entry name" value="RVT_3"/>
    <property type="match status" value="1"/>
</dbReference>
<sequence length="281" mass="31549">MGFPSQVFTSSFVNQSPLHPRLIDFTMGRWKEDVIRNDFSWTKLKQSLTFSFSKVIGKKNLSGIQVVMEDTLSRVLIEKSEGPSYRQECVSLPGGYAMESFLQLPNKFPIEIVEFETNNGVDWLESATNFIDKEQFDHLIMNAWALWNVMNKEMYGSKKQTVGNLVNSIKSYWNEVNSYKSALKLASTVQKWKPPPPDLVIVNFDGSFNAKVKVGGGGIVIRECDGFVLSCAAVKLGAVTDPESAETLTTTKALEFALQTVSKQDIEGFGWREMLCRLSTN</sequence>
<dbReference type="AlphaFoldDB" id="A0A7J8WMS6"/>
<accession>A0A7J8WMS6</accession>
<feature type="domain" description="RNase H type-1" evidence="1">
    <location>
        <begin position="203"/>
        <end position="260"/>
    </location>
</feature>
<evidence type="ECO:0000313" key="2">
    <source>
        <dbReference type="EMBL" id="MBA0676361.1"/>
    </source>
</evidence>
<dbReference type="Proteomes" id="UP000593577">
    <property type="component" value="Unassembled WGS sequence"/>
</dbReference>
<dbReference type="EMBL" id="JABFAA010000002">
    <property type="protein sequence ID" value="MBA0676361.1"/>
    <property type="molecule type" value="Genomic_DNA"/>
</dbReference>
<dbReference type="InterPro" id="IPR002156">
    <property type="entry name" value="RNaseH_domain"/>
</dbReference>
<evidence type="ECO:0000313" key="3">
    <source>
        <dbReference type="Proteomes" id="UP000593577"/>
    </source>
</evidence>
<protein>
    <recommendedName>
        <fullName evidence="1">RNase H type-1 domain-containing protein</fullName>
    </recommendedName>
</protein>
<dbReference type="GO" id="GO:0003676">
    <property type="term" value="F:nucleic acid binding"/>
    <property type="evidence" value="ECO:0007669"/>
    <property type="project" value="InterPro"/>
</dbReference>
<organism evidence="2 3">
    <name type="scientific">Gossypium aridum</name>
    <name type="common">American cotton</name>
    <name type="synonym">Erioxylum aridum</name>
    <dbReference type="NCBI Taxonomy" id="34290"/>
    <lineage>
        <taxon>Eukaryota</taxon>
        <taxon>Viridiplantae</taxon>
        <taxon>Streptophyta</taxon>
        <taxon>Embryophyta</taxon>
        <taxon>Tracheophyta</taxon>
        <taxon>Spermatophyta</taxon>
        <taxon>Magnoliopsida</taxon>
        <taxon>eudicotyledons</taxon>
        <taxon>Gunneridae</taxon>
        <taxon>Pentapetalae</taxon>
        <taxon>rosids</taxon>
        <taxon>malvids</taxon>
        <taxon>Malvales</taxon>
        <taxon>Malvaceae</taxon>
        <taxon>Malvoideae</taxon>
        <taxon>Gossypium</taxon>
    </lineage>
</organism>
<name>A0A7J8WMS6_GOSAI</name>
<dbReference type="PANTHER" id="PTHR47074">
    <property type="entry name" value="BNAC02G40300D PROTEIN"/>
    <property type="match status" value="1"/>
</dbReference>
<dbReference type="PANTHER" id="PTHR47074:SF11">
    <property type="entry name" value="REVERSE TRANSCRIPTASE-LIKE PROTEIN"/>
    <property type="match status" value="1"/>
</dbReference>